<evidence type="ECO:0000259" key="1">
    <source>
        <dbReference type="Pfam" id="PF01738"/>
    </source>
</evidence>
<dbReference type="PANTHER" id="PTHR47668:SF1">
    <property type="entry name" value="DIENELACTONE HYDROLASE DOMAIN-CONTAINING PROTEIN-RELATED"/>
    <property type="match status" value="1"/>
</dbReference>
<keyword evidence="3" id="KW-1185">Reference proteome</keyword>
<dbReference type="InterPro" id="IPR029058">
    <property type="entry name" value="AB_hydrolase_fold"/>
</dbReference>
<dbReference type="Proteomes" id="UP000319257">
    <property type="component" value="Unassembled WGS sequence"/>
</dbReference>
<accession>A0A507BJ12</accession>
<dbReference type="RefSeq" id="XP_031000485.1">
    <property type="nucleotide sequence ID" value="XM_031134262.1"/>
</dbReference>
<dbReference type="PANTHER" id="PTHR47668">
    <property type="entry name" value="DIENELACTONE HYDROLASE FAMILY PROTEIN (AFU_ORTHOLOGUE AFUA_6G01940)"/>
    <property type="match status" value="1"/>
</dbReference>
<dbReference type="GeneID" id="41978970"/>
<protein>
    <recommendedName>
        <fullName evidence="1">Dienelactone hydrolase domain-containing protein</fullName>
    </recommendedName>
</protein>
<dbReference type="Pfam" id="PF01738">
    <property type="entry name" value="DLH"/>
    <property type="match status" value="1"/>
</dbReference>
<dbReference type="InterPro" id="IPR002925">
    <property type="entry name" value="Dienelactn_hydro"/>
</dbReference>
<evidence type="ECO:0000313" key="3">
    <source>
        <dbReference type="Proteomes" id="UP000319257"/>
    </source>
</evidence>
<feature type="domain" description="Dienelactone hydrolase" evidence="1">
    <location>
        <begin position="65"/>
        <end position="237"/>
    </location>
</feature>
<gene>
    <name evidence="2" type="ORF">E0L32_011523</name>
</gene>
<dbReference type="SUPFAM" id="SSF53474">
    <property type="entry name" value="alpha/beta-Hydrolases"/>
    <property type="match status" value="1"/>
</dbReference>
<organism evidence="2 3">
    <name type="scientific">Thyridium curvatum</name>
    <dbReference type="NCBI Taxonomy" id="1093900"/>
    <lineage>
        <taxon>Eukaryota</taxon>
        <taxon>Fungi</taxon>
        <taxon>Dikarya</taxon>
        <taxon>Ascomycota</taxon>
        <taxon>Pezizomycotina</taxon>
        <taxon>Sordariomycetes</taxon>
        <taxon>Sordariomycetidae</taxon>
        <taxon>Thyridiales</taxon>
        <taxon>Thyridiaceae</taxon>
        <taxon>Thyridium</taxon>
    </lineage>
</organism>
<comment type="caution">
    <text evidence="2">The sequence shown here is derived from an EMBL/GenBank/DDBJ whole genome shotgun (WGS) entry which is preliminary data.</text>
</comment>
<dbReference type="EMBL" id="SKBQ01000109">
    <property type="protein sequence ID" value="TPX18774.1"/>
    <property type="molecule type" value="Genomic_DNA"/>
</dbReference>
<dbReference type="InParanoid" id="A0A507BJ12"/>
<reference evidence="2 3" key="1">
    <citation type="submission" date="2019-06" db="EMBL/GenBank/DDBJ databases">
        <title>Draft genome sequence of the filamentous fungus Phialemoniopsis curvata isolated from diesel fuel.</title>
        <authorList>
            <person name="Varaljay V.A."/>
            <person name="Lyon W.J."/>
            <person name="Crouch A.L."/>
            <person name="Drake C.E."/>
            <person name="Hollomon J.M."/>
            <person name="Nadeau L.J."/>
            <person name="Nunn H.S."/>
            <person name="Stevenson B.S."/>
            <person name="Bojanowski C.L."/>
            <person name="Crookes-Goodson W.J."/>
        </authorList>
    </citation>
    <scope>NUCLEOTIDE SEQUENCE [LARGE SCALE GENOMIC DNA]</scope>
    <source>
        <strain evidence="2 3">D216</strain>
    </source>
</reference>
<proteinExistence type="predicted"/>
<dbReference type="OrthoDB" id="2147163at2759"/>
<sequence length="283" mass="31803">MSSLKAFNGGPFEHINQYLFGQYRARHRQAVAKMVNEYSSACCTTPAAVVGEYAPKGSWTEINGFRTYVTGSPKAKKAILQVYDLFGYSPQTYQGADILATKGSEPYLVFVPDFIGSDRAAQHAWFLPNADEKPLQDLLAVVTSKHMMADIHTTAEALRSDERYRHVQRWAGVGFCWGTKGVSLIAAREGQSLLDVTALTSPSRLDPEEAKTITTPTMMLTSNGEDETVARSYCENLKGPKYLERFEETHGWMSARGNLDQERCRREYERGYQLVLSWLAKYL</sequence>
<evidence type="ECO:0000313" key="2">
    <source>
        <dbReference type="EMBL" id="TPX18774.1"/>
    </source>
</evidence>
<dbReference type="Gene3D" id="3.40.50.1820">
    <property type="entry name" value="alpha/beta hydrolase"/>
    <property type="match status" value="1"/>
</dbReference>
<dbReference type="GO" id="GO:0016787">
    <property type="term" value="F:hydrolase activity"/>
    <property type="evidence" value="ECO:0007669"/>
    <property type="project" value="InterPro"/>
</dbReference>
<name>A0A507BJ12_9PEZI</name>
<dbReference type="AlphaFoldDB" id="A0A507BJ12"/>